<keyword evidence="12" id="KW-0460">Magnesium</keyword>
<keyword evidence="10" id="KW-0863">Zinc-finger</keyword>
<gene>
    <name evidence="20" type="primary">101888284</name>
    <name evidence="22" type="synonym">LOC101888284</name>
</gene>
<proteinExistence type="inferred from homology"/>
<dbReference type="InterPro" id="IPR036775">
    <property type="entry name" value="DNA_pol_Y-fam_lit_finger_sf"/>
</dbReference>
<evidence type="ECO:0000256" key="5">
    <source>
        <dbReference type="ARBA" id="ARBA00012417"/>
    </source>
</evidence>
<evidence type="ECO:0000256" key="3">
    <source>
        <dbReference type="ARBA" id="ARBA00004123"/>
    </source>
</evidence>
<evidence type="ECO:0000256" key="11">
    <source>
        <dbReference type="ARBA" id="ARBA00022833"/>
    </source>
</evidence>
<evidence type="ECO:0000256" key="6">
    <source>
        <dbReference type="ARBA" id="ARBA00022679"/>
    </source>
</evidence>
<dbReference type="InterPro" id="IPR043128">
    <property type="entry name" value="Rev_trsase/Diguanyl_cyclase"/>
</dbReference>
<dbReference type="VEuPathDB" id="VectorBase:MDOMA2_014699"/>
<dbReference type="GO" id="GO:0003684">
    <property type="term" value="F:damaged DNA binding"/>
    <property type="evidence" value="ECO:0007669"/>
    <property type="project" value="InterPro"/>
</dbReference>
<evidence type="ECO:0000256" key="4">
    <source>
        <dbReference type="ARBA" id="ARBA00010945"/>
    </source>
</evidence>
<dbReference type="SUPFAM" id="SSF56672">
    <property type="entry name" value="DNA/RNA polymerases"/>
    <property type="match status" value="1"/>
</dbReference>
<comment type="catalytic activity">
    <reaction evidence="17">
        <text>DNA(n) + a 2'-deoxyribonucleoside 5'-triphosphate = DNA(n+1) + diphosphate</text>
        <dbReference type="Rhea" id="RHEA:22508"/>
        <dbReference type="Rhea" id="RHEA-COMP:17339"/>
        <dbReference type="Rhea" id="RHEA-COMP:17340"/>
        <dbReference type="ChEBI" id="CHEBI:33019"/>
        <dbReference type="ChEBI" id="CHEBI:61560"/>
        <dbReference type="ChEBI" id="CHEBI:173112"/>
        <dbReference type="EC" id="2.7.7.7"/>
    </reaction>
</comment>
<dbReference type="InterPro" id="IPR052230">
    <property type="entry name" value="DNA_polymerase_eta"/>
</dbReference>
<keyword evidence="7" id="KW-0548">Nucleotidyltransferase</keyword>
<dbReference type="PROSITE" id="PS51907">
    <property type="entry name" value="ZF_UBZ3"/>
    <property type="match status" value="2"/>
</dbReference>
<dbReference type="GO" id="GO:0035861">
    <property type="term" value="C:site of double-strand break"/>
    <property type="evidence" value="ECO:0007669"/>
    <property type="project" value="TreeGrafter"/>
</dbReference>
<evidence type="ECO:0000256" key="14">
    <source>
        <dbReference type="ARBA" id="ARBA00023204"/>
    </source>
</evidence>
<dbReference type="OrthoDB" id="5723at2759"/>
<comment type="similarity">
    <text evidence="4">Belongs to the DNA polymerase type-Y family.</text>
</comment>
<dbReference type="EnsemblMetazoa" id="MDOA002886-RA">
    <property type="protein sequence ID" value="MDOA002886-PA"/>
    <property type="gene ID" value="MDOA002886"/>
</dbReference>
<dbReference type="Pfam" id="PF11799">
    <property type="entry name" value="IMS_C"/>
    <property type="match status" value="1"/>
</dbReference>
<comment type="cofactor">
    <cofactor evidence="1">
        <name>Mn(2+)</name>
        <dbReference type="ChEBI" id="CHEBI:29035"/>
    </cofactor>
</comment>
<reference evidence="20" key="1">
    <citation type="submission" date="2020-05" db="UniProtKB">
        <authorList>
            <consortium name="EnsemblMetazoa"/>
        </authorList>
    </citation>
    <scope>IDENTIFICATION</scope>
    <source>
        <strain evidence="20">Aabys</strain>
    </source>
</reference>
<dbReference type="FunFam" id="3.30.1490.100:FF:000007">
    <property type="entry name" value="DNA polymerase eta"/>
    <property type="match status" value="1"/>
</dbReference>
<dbReference type="Gene3D" id="3.40.1170.60">
    <property type="match status" value="1"/>
</dbReference>
<keyword evidence="21" id="KW-1185">Reference proteome</keyword>
<evidence type="ECO:0000313" key="22">
    <source>
        <dbReference type="RefSeq" id="XP_058984177.1"/>
    </source>
</evidence>
<comment type="subcellular location">
    <subcellularLocation>
        <location evidence="3">Nucleus</location>
    </subcellularLocation>
</comment>
<keyword evidence="15" id="KW-0539">Nucleus</keyword>
<dbReference type="PROSITE" id="PS50173">
    <property type="entry name" value="UMUC"/>
    <property type="match status" value="1"/>
</dbReference>
<dbReference type="Gene3D" id="1.10.150.20">
    <property type="entry name" value="5' to 3' exonuclease, C-terminal subdomain"/>
    <property type="match status" value="1"/>
</dbReference>
<evidence type="ECO:0000256" key="9">
    <source>
        <dbReference type="ARBA" id="ARBA00022763"/>
    </source>
</evidence>
<evidence type="ECO:0000256" key="2">
    <source>
        <dbReference type="ARBA" id="ARBA00001946"/>
    </source>
</evidence>
<dbReference type="RefSeq" id="XP_058984177.1">
    <property type="nucleotide sequence ID" value="XM_059128194.1"/>
</dbReference>
<dbReference type="Proteomes" id="UP001652621">
    <property type="component" value="Unplaced"/>
</dbReference>
<keyword evidence="13" id="KW-0832">Ubl conjugation</keyword>
<dbReference type="PANTHER" id="PTHR45873:SF1">
    <property type="entry name" value="DNA POLYMERASE ETA"/>
    <property type="match status" value="1"/>
</dbReference>
<dbReference type="Pfam" id="PF21704">
    <property type="entry name" value="POLH-Rev1_HhH"/>
    <property type="match status" value="1"/>
</dbReference>
<dbReference type="Gene3D" id="3.30.1490.100">
    <property type="entry name" value="DNA polymerase, Y-family, little finger domain"/>
    <property type="match status" value="1"/>
</dbReference>
<accession>A0A1I8MAH4</accession>
<sequence length="1046" mass="118240">MSTNNVTSKKCLPMSKKYDRIVLLVDMDCFYCQVEEKLNPSLKGKPMAVVQYNAWKGGGIIAVNYAARAKGVTRHMRGEEAKVQCPEIELISVPSVREKADLTKYRDAGKDVAIVLQRFTTVLQRASVDEAYLDITDVVNKRFAAMNDGTFILKPQELLNTYAVGFPSIGNFVTTVTNDFLYPQPHEKMYKNFSEEDIPTVRRSNIRLLVAASIASEIRSAVFKETGYECSAGISLNKVLAKLACGLNKPNKQTILPLTHVNELFSTLPLSKIQGLGAKFGEDVCQQLGIRYVGQLQTFTEAELQRKFDDKNGTWLYNICRGIDLEIVTPRFYAKSIGCCKKFPGRNCITGVKTLHHWLMELANEISERLKEDIVQNNRCAKHMVFNFVQEISNVDISSSRSAPLKSYEADIIAGTCMELIKANTKVFFRPGSNGAINNPIKFLGISAGKFETLSSKSGTIQTMFAQQTAKLQKLANENISSTINSENVETVNPLMKSKDMDLKVCKKAVTEPNNTVEKLFKNQSERKKQIIDGDRSALTSQVHIEGSDIPYDKKDIDKLPVEYSKEMSECVIDDYKYINPEHKDVCPPNNNDTIKTINNCRTLASSQLAAMSQVHPGIVCDAAYFILCKESNVVKDRMKNEDEKQYSENICDRLKNENSITPQKSITHLFDKQSTLSNSISDIADNLNISAYHDKSKHFENSGLSIIKNIRSNKSDYLGSAKLQFTEISKPVEDNTVAYRWSSVKNEVCKDINKVESVNNTNINNNSSDCKNNINLEQGFSDNTLENMNHTQIITDKEQVNDNCELEQLIQDLKTIQNESKTSSEQPNKKRKLDDISDNFKSKDYRSEYVEFALPTFNTELELYIKCDKCGANIFNNPEAIQTHNDHHFAHEISQQQRHEYREHLRMKISSAKSPTNNIKTKAKKLFKKINVKQSWSTDITKFLKPSTLTVSEQKAINESASSESFVEFCNICKDQIKGEDMTEHRDYHLAKELQKELNKLDVPKVNSVKPKSNTHKNLNSSLTLRKPNVISKPITAFFTQPNDI</sequence>
<evidence type="ECO:0000256" key="10">
    <source>
        <dbReference type="ARBA" id="ARBA00022771"/>
    </source>
</evidence>
<evidence type="ECO:0000313" key="20">
    <source>
        <dbReference type="EnsemblMetazoa" id="MDOA002886-PA"/>
    </source>
</evidence>
<keyword evidence="8" id="KW-0479">Metal-binding</keyword>
<evidence type="ECO:0000256" key="12">
    <source>
        <dbReference type="ARBA" id="ARBA00022842"/>
    </source>
</evidence>
<dbReference type="InterPro" id="IPR041298">
    <property type="entry name" value="UBZ3"/>
</dbReference>
<keyword evidence="14" id="KW-0234">DNA repair</keyword>
<dbReference type="InterPro" id="IPR017961">
    <property type="entry name" value="DNA_pol_Y-fam_little_finger"/>
</dbReference>
<dbReference type="InterPro" id="IPR043502">
    <property type="entry name" value="DNA/RNA_pol_sf"/>
</dbReference>
<keyword evidence="6" id="KW-0808">Transferase</keyword>
<comment type="cofactor">
    <cofactor evidence="2">
        <name>Mg(2+)</name>
        <dbReference type="ChEBI" id="CHEBI:18420"/>
    </cofactor>
</comment>
<evidence type="ECO:0000256" key="16">
    <source>
        <dbReference type="ARBA" id="ARBA00044975"/>
    </source>
</evidence>
<reference evidence="22" key="2">
    <citation type="submission" date="2025-05" db="UniProtKB">
        <authorList>
            <consortium name="RefSeq"/>
        </authorList>
    </citation>
    <scope>IDENTIFICATION</scope>
    <source>
        <strain evidence="22">Aabys</strain>
        <tissue evidence="22">Whole body</tissue>
    </source>
</reference>
<dbReference type="GO" id="GO:0003887">
    <property type="term" value="F:DNA-directed DNA polymerase activity"/>
    <property type="evidence" value="ECO:0007669"/>
    <property type="project" value="UniProtKB-EC"/>
</dbReference>
<protein>
    <recommendedName>
        <fullName evidence="16">DNA polymerase eta</fullName>
        <ecNumber evidence="5">2.7.7.7</ecNumber>
    </recommendedName>
</protein>
<dbReference type="eggNOG" id="KOG2095">
    <property type="taxonomic scope" value="Eukaryota"/>
</dbReference>
<evidence type="ECO:0000259" key="19">
    <source>
        <dbReference type="PROSITE" id="PS51907"/>
    </source>
</evidence>
<dbReference type="GO" id="GO:0009411">
    <property type="term" value="P:response to UV"/>
    <property type="evidence" value="ECO:0007669"/>
    <property type="project" value="UniProtKB-ARBA"/>
</dbReference>
<dbReference type="GO" id="GO:0005634">
    <property type="term" value="C:nucleus"/>
    <property type="evidence" value="ECO:0007669"/>
    <property type="project" value="UniProtKB-SubCell"/>
</dbReference>
<dbReference type="AlphaFoldDB" id="A0A1I8MAH4"/>
<feature type="domain" description="UBZ3-type" evidence="19">
    <location>
        <begin position="861"/>
        <end position="897"/>
    </location>
</feature>
<dbReference type="InterPro" id="IPR001126">
    <property type="entry name" value="UmuC"/>
</dbReference>
<evidence type="ECO:0000313" key="21">
    <source>
        <dbReference type="Proteomes" id="UP001652621"/>
    </source>
</evidence>
<dbReference type="EC" id="2.7.7.7" evidence="5"/>
<evidence type="ECO:0000259" key="18">
    <source>
        <dbReference type="PROSITE" id="PS50173"/>
    </source>
</evidence>
<dbReference type="SUPFAM" id="SSF100879">
    <property type="entry name" value="Lesion bypass DNA polymerase (Y-family), little finger domain"/>
    <property type="match status" value="1"/>
</dbReference>
<feature type="domain" description="UBZ3-type" evidence="19">
    <location>
        <begin position="964"/>
        <end position="998"/>
    </location>
</feature>
<evidence type="ECO:0000256" key="17">
    <source>
        <dbReference type="ARBA" id="ARBA00049244"/>
    </source>
</evidence>
<evidence type="ECO:0000256" key="15">
    <source>
        <dbReference type="ARBA" id="ARBA00023242"/>
    </source>
</evidence>
<feature type="domain" description="UmuC" evidence="18">
    <location>
        <begin position="22"/>
        <end position="277"/>
    </location>
</feature>
<dbReference type="GO" id="GO:0006281">
    <property type="term" value="P:DNA repair"/>
    <property type="evidence" value="ECO:0007669"/>
    <property type="project" value="UniProtKB-KW"/>
</dbReference>
<dbReference type="STRING" id="7370.A0A1I8MAH4"/>
<evidence type="ECO:0000256" key="7">
    <source>
        <dbReference type="ARBA" id="ARBA00022695"/>
    </source>
</evidence>
<keyword evidence="9" id="KW-0227">DNA damage</keyword>
<dbReference type="GO" id="GO:0005657">
    <property type="term" value="C:replication fork"/>
    <property type="evidence" value="ECO:0007669"/>
    <property type="project" value="TreeGrafter"/>
</dbReference>
<name>A0A1I8MAH4_MUSDO</name>
<evidence type="ECO:0000256" key="13">
    <source>
        <dbReference type="ARBA" id="ARBA00022843"/>
    </source>
</evidence>
<dbReference type="PANTHER" id="PTHR45873">
    <property type="entry name" value="DNA POLYMERASE ETA"/>
    <property type="match status" value="1"/>
</dbReference>
<dbReference type="Gene3D" id="3.30.70.270">
    <property type="match status" value="1"/>
</dbReference>
<dbReference type="FunFam" id="1.10.150.20:FF:000014">
    <property type="entry name" value="Polymerase (DNA directed), eta"/>
    <property type="match status" value="1"/>
</dbReference>
<dbReference type="VEuPathDB" id="VectorBase:MDOA002886"/>
<dbReference type="FunFam" id="3.40.1170.60:FF:000003">
    <property type="entry name" value="DNA polymerase eta"/>
    <property type="match status" value="1"/>
</dbReference>
<keyword evidence="11" id="KW-0862">Zinc</keyword>
<dbReference type="GO" id="GO:0008270">
    <property type="term" value="F:zinc ion binding"/>
    <property type="evidence" value="ECO:0007669"/>
    <property type="project" value="UniProtKB-KW"/>
</dbReference>
<organism evidence="20">
    <name type="scientific">Musca domestica</name>
    <name type="common">House fly</name>
    <dbReference type="NCBI Taxonomy" id="7370"/>
    <lineage>
        <taxon>Eukaryota</taxon>
        <taxon>Metazoa</taxon>
        <taxon>Ecdysozoa</taxon>
        <taxon>Arthropoda</taxon>
        <taxon>Hexapoda</taxon>
        <taxon>Insecta</taxon>
        <taxon>Pterygota</taxon>
        <taxon>Neoptera</taxon>
        <taxon>Endopterygota</taxon>
        <taxon>Diptera</taxon>
        <taxon>Brachycera</taxon>
        <taxon>Muscomorpha</taxon>
        <taxon>Muscoidea</taxon>
        <taxon>Muscidae</taxon>
        <taxon>Musca</taxon>
    </lineage>
</organism>
<dbReference type="Pfam" id="PF18439">
    <property type="entry name" value="zf_UBZ"/>
    <property type="match status" value="1"/>
</dbReference>
<dbReference type="GO" id="GO:0042276">
    <property type="term" value="P:error-prone translesion synthesis"/>
    <property type="evidence" value="ECO:0007669"/>
    <property type="project" value="TreeGrafter"/>
</dbReference>
<dbReference type="Pfam" id="PF00817">
    <property type="entry name" value="IMS"/>
    <property type="match status" value="1"/>
</dbReference>
<evidence type="ECO:0000256" key="1">
    <source>
        <dbReference type="ARBA" id="ARBA00001936"/>
    </source>
</evidence>
<evidence type="ECO:0000256" key="8">
    <source>
        <dbReference type="ARBA" id="ARBA00022723"/>
    </source>
</evidence>